<organism evidence="1 2">
    <name type="scientific">Candidatus Sodalis endolongispinus</name>
    <dbReference type="NCBI Taxonomy" id="2812662"/>
    <lineage>
        <taxon>Bacteria</taxon>
        <taxon>Pseudomonadati</taxon>
        <taxon>Pseudomonadota</taxon>
        <taxon>Gammaproteobacteria</taxon>
        <taxon>Enterobacterales</taxon>
        <taxon>Bruguierivoracaceae</taxon>
        <taxon>Sodalis</taxon>
    </lineage>
</organism>
<name>A0ABS5Y9W3_9GAMM</name>
<dbReference type="EMBL" id="JAFJYC010000001">
    <property type="protein sequence ID" value="MBT9431733.1"/>
    <property type="molecule type" value="Genomic_DNA"/>
</dbReference>
<keyword evidence="2" id="KW-1185">Reference proteome</keyword>
<protein>
    <submittedName>
        <fullName evidence="1">YheV family putative metal-binding protein</fullName>
    </submittedName>
</protein>
<dbReference type="RefSeq" id="WP_215668945.1">
    <property type="nucleotide sequence ID" value="NZ_JAFJYC010000001.1"/>
</dbReference>
<dbReference type="Gene3D" id="2.20.25.10">
    <property type="match status" value="1"/>
</dbReference>
<reference evidence="1 2" key="1">
    <citation type="journal article" date="2021" name="Genome Biol. Evol.">
        <title>The evolution of interdependence in a four-way mealybug symbiosis.</title>
        <authorList>
            <person name="Garber A.I."/>
            <person name="Kupper M."/>
            <person name="Laetsch D.R."/>
            <person name="Weldon S.R."/>
            <person name="Ladinsky M.S."/>
            <person name="Bjorkman P.J."/>
            <person name="McCutcheon J.P."/>
        </authorList>
    </citation>
    <scope>NUCLEOTIDE SEQUENCE [LARGE SCALE GENOMIC DNA]</scope>
    <source>
        <strain evidence="1">SOD</strain>
    </source>
</reference>
<evidence type="ECO:0000313" key="1">
    <source>
        <dbReference type="EMBL" id="MBT9431733.1"/>
    </source>
</evidence>
<sequence length="67" mass="7568">MTAKRKRFIAGATCPVCHSADTLAVWREDNSDRVACVKCGYTQRQDDDMISAKRPDKENIIGIFHPE</sequence>
<evidence type="ECO:0000313" key="2">
    <source>
        <dbReference type="Proteomes" id="UP000811282"/>
    </source>
</evidence>
<gene>
    <name evidence="1" type="ORF">JZM24_05505</name>
</gene>
<comment type="caution">
    <text evidence="1">The sequence shown here is derived from an EMBL/GenBank/DDBJ whole genome shotgun (WGS) entry which is preliminary data.</text>
</comment>
<dbReference type="Pfam" id="PF09526">
    <property type="entry name" value="DUF2387"/>
    <property type="match status" value="1"/>
</dbReference>
<dbReference type="Proteomes" id="UP000811282">
    <property type="component" value="Unassembled WGS sequence"/>
</dbReference>
<accession>A0ABS5Y9W3</accession>
<dbReference type="NCBIfam" id="TIGR02443">
    <property type="entry name" value="YheV family putative zinc ribbon protein"/>
    <property type="match status" value="1"/>
</dbReference>
<dbReference type="InterPro" id="IPR012658">
    <property type="entry name" value="YheV"/>
</dbReference>
<proteinExistence type="predicted"/>